<dbReference type="Proteomes" id="UP001156694">
    <property type="component" value="Unassembled WGS sequence"/>
</dbReference>
<sequence>MSTKLTRKSPNAGYDLVDSHALSLTQATESFRNHMVQWLLSRLHEDGFPDLKASQLTFMGSLDCGVNFAAELARTLQVSRQAIHKTVRELENSGWLATRPDEALGNQRVIVFTDEGERIMACVRGHFLTLDKVLIKEFGEDQIAEFQKLLNFDLNAI</sequence>
<proteinExistence type="predicted"/>
<evidence type="ECO:0000259" key="1">
    <source>
        <dbReference type="Pfam" id="PF12802"/>
    </source>
</evidence>
<dbReference type="RefSeq" id="WP_284378385.1">
    <property type="nucleotide sequence ID" value="NZ_BSNN01000004.1"/>
</dbReference>
<dbReference type="Pfam" id="PF12802">
    <property type="entry name" value="MarR_2"/>
    <property type="match status" value="1"/>
</dbReference>
<accession>A0ABQ5VWJ2</accession>
<dbReference type="InterPro" id="IPR036390">
    <property type="entry name" value="WH_DNA-bd_sf"/>
</dbReference>
<keyword evidence="3" id="KW-1185">Reference proteome</keyword>
<evidence type="ECO:0000313" key="3">
    <source>
        <dbReference type="Proteomes" id="UP001156694"/>
    </source>
</evidence>
<dbReference type="SUPFAM" id="SSF46785">
    <property type="entry name" value="Winged helix' DNA-binding domain"/>
    <property type="match status" value="1"/>
</dbReference>
<protein>
    <recommendedName>
        <fullName evidence="1">HTH marR-type domain-containing protein</fullName>
    </recommendedName>
</protein>
<dbReference type="InterPro" id="IPR036388">
    <property type="entry name" value="WH-like_DNA-bd_sf"/>
</dbReference>
<evidence type="ECO:0000313" key="2">
    <source>
        <dbReference type="EMBL" id="GLQ35662.1"/>
    </source>
</evidence>
<dbReference type="EMBL" id="BSNN01000004">
    <property type="protein sequence ID" value="GLQ35662.1"/>
    <property type="molecule type" value="Genomic_DNA"/>
</dbReference>
<feature type="domain" description="HTH marR-type" evidence="1">
    <location>
        <begin position="69"/>
        <end position="102"/>
    </location>
</feature>
<reference evidence="3" key="1">
    <citation type="journal article" date="2019" name="Int. J. Syst. Evol. Microbiol.">
        <title>The Global Catalogue of Microorganisms (GCM) 10K type strain sequencing project: providing services to taxonomists for standard genome sequencing and annotation.</title>
        <authorList>
            <consortium name="The Broad Institute Genomics Platform"/>
            <consortium name="The Broad Institute Genome Sequencing Center for Infectious Disease"/>
            <person name="Wu L."/>
            <person name="Ma J."/>
        </authorList>
    </citation>
    <scope>NUCLEOTIDE SEQUENCE [LARGE SCALE GENOMIC DNA]</scope>
    <source>
        <strain evidence="3">NBRC 110140</strain>
    </source>
</reference>
<gene>
    <name evidence="2" type="ORF">GCM10007939_19450</name>
</gene>
<dbReference type="InterPro" id="IPR000835">
    <property type="entry name" value="HTH_MarR-typ"/>
</dbReference>
<organism evidence="2 3">
    <name type="scientific">Amylibacter marinus</name>
    <dbReference type="NCBI Taxonomy" id="1475483"/>
    <lineage>
        <taxon>Bacteria</taxon>
        <taxon>Pseudomonadati</taxon>
        <taxon>Pseudomonadota</taxon>
        <taxon>Alphaproteobacteria</taxon>
        <taxon>Rhodobacterales</taxon>
        <taxon>Paracoccaceae</taxon>
        <taxon>Amylibacter</taxon>
    </lineage>
</organism>
<name>A0ABQ5VWJ2_9RHOB</name>
<comment type="caution">
    <text evidence="2">The sequence shown here is derived from an EMBL/GenBank/DDBJ whole genome shotgun (WGS) entry which is preliminary data.</text>
</comment>
<dbReference type="Gene3D" id="1.10.10.10">
    <property type="entry name" value="Winged helix-like DNA-binding domain superfamily/Winged helix DNA-binding domain"/>
    <property type="match status" value="1"/>
</dbReference>